<keyword evidence="3" id="KW-1185">Reference proteome</keyword>
<dbReference type="EMBL" id="JAWDJT010000010">
    <property type="protein sequence ID" value="MDU0371739.1"/>
    <property type="molecule type" value="Genomic_DNA"/>
</dbReference>
<accession>A0ABU3TK35</accession>
<feature type="signal peptide" evidence="1">
    <location>
        <begin position="1"/>
        <end position="25"/>
    </location>
</feature>
<protein>
    <submittedName>
        <fullName evidence="2">Uncharacterized protein</fullName>
    </submittedName>
</protein>
<proteinExistence type="predicted"/>
<reference evidence="2 3" key="1">
    <citation type="submission" date="2023-10" db="EMBL/GenBank/DDBJ databases">
        <title>Hymenobacter endophyticus sp. nov., an isolate from the leaf tissues of wheat.</title>
        <authorList>
            <person name="Dai Y."/>
        </authorList>
    </citation>
    <scope>NUCLEOTIDE SEQUENCE [LARGE SCALE GENOMIC DNA]</scope>
    <source>
        <strain evidence="2 3">ZK17L-C2</strain>
    </source>
</reference>
<organism evidence="2 3">
    <name type="scientific">Hymenobacter endophyticus</name>
    <dbReference type="NCBI Taxonomy" id="3076335"/>
    <lineage>
        <taxon>Bacteria</taxon>
        <taxon>Pseudomonadati</taxon>
        <taxon>Bacteroidota</taxon>
        <taxon>Cytophagia</taxon>
        <taxon>Cytophagales</taxon>
        <taxon>Hymenobacteraceae</taxon>
        <taxon>Hymenobacter</taxon>
    </lineage>
</organism>
<evidence type="ECO:0000313" key="3">
    <source>
        <dbReference type="Proteomes" id="UP001250698"/>
    </source>
</evidence>
<name>A0ABU3TK35_9BACT</name>
<dbReference type="RefSeq" id="WP_315999198.1">
    <property type="nucleotide sequence ID" value="NZ_JAWDJT010000010.1"/>
</dbReference>
<comment type="caution">
    <text evidence="2">The sequence shown here is derived from an EMBL/GenBank/DDBJ whole genome shotgun (WGS) entry which is preliminary data.</text>
</comment>
<dbReference type="Proteomes" id="UP001250698">
    <property type="component" value="Unassembled WGS sequence"/>
</dbReference>
<evidence type="ECO:0000313" key="2">
    <source>
        <dbReference type="EMBL" id="MDU0371739.1"/>
    </source>
</evidence>
<gene>
    <name evidence="2" type="ORF">ROI90_15145</name>
</gene>
<feature type="chain" id="PRO_5045688072" evidence="1">
    <location>
        <begin position="26"/>
        <end position="60"/>
    </location>
</feature>
<sequence>MVLRLFKLSLILFALSFCLPNQVSAAGLFGGRFLPTVKAKLRGYSHVHRPNYRLYRPYHR</sequence>
<evidence type="ECO:0000256" key="1">
    <source>
        <dbReference type="SAM" id="SignalP"/>
    </source>
</evidence>
<keyword evidence="1" id="KW-0732">Signal</keyword>